<dbReference type="PANTHER" id="PTHR26312:SF227">
    <property type="entry name" value="TETRATRICOPEPTIDE REPEAT (TPR)-LIKE SUPERFAMILY PROTEIN"/>
    <property type="match status" value="1"/>
</dbReference>
<accession>A0A7J6EZ65</accession>
<comment type="caution">
    <text evidence="2">The sequence shown here is derived from an EMBL/GenBank/DDBJ whole genome shotgun (WGS) entry which is preliminary data.</text>
</comment>
<keyword evidence="5" id="KW-1185">Reference proteome</keyword>
<dbReference type="AlphaFoldDB" id="A0A7J6EZ65"/>
<dbReference type="PANTHER" id="PTHR26312">
    <property type="entry name" value="TETRATRICOPEPTIDE REPEAT PROTEIN 5"/>
    <property type="match status" value="1"/>
</dbReference>
<evidence type="ECO:0000313" key="5">
    <source>
        <dbReference type="Proteomes" id="UP000583929"/>
    </source>
</evidence>
<dbReference type="EMBL" id="JAATIP010000020">
    <property type="protein sequence ID" value="KAF4391996.1"/>
    <property type="molecule type" value="Genomic_DNA"/>
</dbReference>
<evidence type="ECO:0000313" key="3">
    <source>
        <dbReference type="EMBL" id="KAF4391996.1"/>
    </source>
</evidence>
<organism evidence="2 5">
    <name type="scientific">Cannabis sativa</name>
    <name type="common">Hemp</name>
    <name type="synonym">Marijuana</name>
    <dbReference type="NCBI Taxonomy" id="3483"/>
    <lineage>
        <taxon>Eukaryota</taxon>
        <taxon>Viridiplantae</taxon>
        <taxon>Streptophyta</taxon>
        <taxon>Embryophyta</taxon>
        <taxon>Tracheophyta</taxon>
        <taxon>Spermatophyta</taxon>
        <taxon>Magnoliopsida</taxon>
        <taxon>eudicotyledons</taxon>
        <taxon>Gunneridae</taxon>
        <taxon>Pentapetalae</taxon>
        <taxon>rosids</taxon>
        <taxon>fabids</taxon>
        <taxon>Rosales</taxon>
        <taxon>Cannabaceae</taxon>
        <taxon>Cannabis</taxon>
    </lineage>
</organism>
<feature type="compositionally biased region" description="Acidic residues" evidence="1">
    <location>
        <begin position="282"/>
        <end position="291"/>
    </location>
</feature>
<evidence type="ECO:0000313" key="4">
    <source>
        <dbReference type="Proteomes" id="UP000525078"/>
    </source>
</evidence>
<evidence type="ECO:0000313" key="2">
    <source>
        <dbReference type="EMBL" id="KAF4363737.1"/>
    </source>
</evidence>
<feature type="region of interest" description="Disordered" evidence="1">
    <location>
        <begin position="282"/>
        <end position="310"/>
    </location>
</feature>
<feature type="compositionally biased region" description="Low complexity" evidence="1">
    <location>
        <begin position="41"/>
        <end position="60"/>
    </location>
</feature>
<dbReference type="InterPro" id="IPR011990">
    <property type="entry name" value="TPR-like_helical_dom_sf"/>
</dbReference>
<dbReference type="SUPFAM" id="SSF48452">
    <property type="entry name" value="TPR-like"/>
    <property type="match status" value="1"/>
</dbReference>
<dbReference type="Gene3D" id="1.25.40.10">
    <property type="entry name" value="Tetratricopeptide repeat domain"/>
    <property type="match status" value="1"/>
</dbReference>
<name>A0A7J6EZ65_CANSA</name>
<dbReference type="Proteomes" id="UP000583929">
    <property type="component" value="Unassembled WGS sequence"/>
</dbReference>
<evidence type="ECO:0000256" key="1">
    <source>
        <dbReference type="SAM" id="MobiDB-lite"/>
    </source>
</evidence>
<feature type="region of interest" description="Disordered" evidence="1">
    <location>
        <begin position="41"/>
        <end position="69"/>
    </location>
</feature>
<proteinExistence type="predicted"/>
<dbReference type="EMBL" id="JAATIQ010000291">
    <property type="protein sequence ID" value="KAF4363737.1"/>
    <property type="molecule type" value="Genomic_DNA"/>
</dbReference>
<reference evidence="4 5" key="1">
    <citation type="journal article" date="2020" name="bioRxiv">
        <title>Sequence and annotation of 42 cannabis genomes reveals extensive copy number variation in cannabinoid synthesis and pathogen resistance genes.</title>
        <authorList>
            <person name="Mckernan K.J."/>
            <person name="Helbert Y."/>
            <person name="Kane L.T."/>
            <person name="Ebling H."/>
            <person name="Zhang L."/>
            <person name="Liu B."/>
            <person name="Eaton Z."/>
            <person name="Mclaughlin S."/>
            <person name="Kingan S."/>
            <person name="Baybayan P."/>
            <person name="Concepcion G."/>
            <person name="Jordan M."/>
            <person name="Riva A."/>
            <person name="Barbazuk W."/>
            <person name="Harkins T."/>
        </authorList>
    </citation>
    <scope>NUCLEOTIDE SEQUENCE [LARGE SCALE GENOMIC DNA]</scope>
    <source>
        <strain evidence="4 5">cv. Jamaican Lion 4</strain>
        <strain evidence="2">Father</strain>
        <strain evidence="3">Mother</strain>
        <tissue evidence="2">Leaf</tissue>
    </source>
</reference>
<protein>
    <submittedName>
        <fullName evidence="2">Uncharacterized protein</fullName>
    </submittedName>
</protein>
<dbReference type="Proteomes" id="UP000525078">
    <property type="component" value="Unassembled WGS sequence"/>
</dbReference>
<sequence>MLLRSSSTPILNQWFSSQSKDSCSEAEIASHVPRNRSISLSLSSSSYSSPSSQSSYSTSPARDSSTAKMTRAFSETDLRDLSVPKKKSYDKILDGFSEEEEDDRCYGLKCATTAPLDNGVGLFSSSQNQESYIGSRGNGLVSVLVGGGIGGGGGKICGGGGSNGGSNGGDDGNSGSWDSDYGTDVYYQKMIEANPGNSLLLSNYAKYLKDVRGDFVKAEEYCGRAILSNPNDGDVLSMYGDLIWQGHKDASRAETYFDQAVKASPDDCFVLASYARFLWDSEEDDDEEEANTELSTPNFFRGTTPIAASS</sequence>
<gene>
    <name evidence="3" type="ORF">F8388_004325</name>
    <name evidence="2" type="ORF">G4B88_013581</name>
</gene>